<evidence type="ECO:0000313" key="4">
    <source>
        <dbReference type="EMBL" id="GEC12175.1"/>
    </source>
</evidence>
<evidence type="ECO:0000256" key="2">
    <source>
        <dbReference type="SAM" id="SignalP"/>
    </source>
</evidence>
<feature type="region of interest" description="Disordered" evidence="1">
    <location>
        <begin position="26"/>
        <end position="69"/>
    </location>
</feature>
<dbReference type="Proteomes" id="UP000316242">
    <property type="component" value="Unassembled WGS sequence"/>
</dbReference>
<feature type="domain" description="GerMN" evidence="3">
    <location>
        <begin position="113"/>
        <end position="203"/>
    </location>
</feature>
<protein>
    <recommendedName>
        <fullName evidence="3">GerMN domain-containing protein</fullName>
    </recommendedName>
</protein>
<keyword evidence="5" id="KW-1185">Reference proteome</keyword>
<accession>A0ABQ0RK50</accession>
<dbReference type="SMART" id="SM00909">
    <property type="entry name" value="Germane"/>
    <property type="match status" value="1"/>
</dbReference>
<evidence type="ECO:0000259" key="3">
    <source>
        <dbReference type="SMART" id="SM00909"/>
    </source>
</evidence>
<sequence>MRTQRTSPAPLALVLAVLMLAAGCSQGPGGETAESPAPPTSASTETSASPTSPAASTPAQSTEPAASVAEPTTAALTLFYVAVGDEGKAGPEIGCGDSLVATETGPEEFTNQIEASIDALLDDEEEMLGESGLRNALAGSDLDYVSSAVDGDVVTVELSGTVSSGGTCDDPRIIGQLQYTAMTAAGTGEAQILVDGKKLEEALSAK</sequence>
<comment type="caution">
    <text evidence="4">The sequence shown here is derived from an EMBL/GenBank/DDBJ whole genome shotgun (WGS) entry which is preliminary data.</text>
</comment>
<gene>
    <name evidence="4" type="ORF">ANI01nite_13780</name>
</gene>
<feature type="signal peptide" evidence="2">
    <location>
        <begin position="1"/>
        <end position="27"/>
    </location>
</feature>
<dbReference type="InterPro" id="IPR019606">
    <property type="entry name" value="GerMN"/>
</dbReference>
<feature type="compositionally biased region" description="Low complexity" evidence="1">
    <location>
        <begin position="31"/>
        <end position="67"/>
    </location>
</feature>
<dbReference type="PROSITE" id="PS51257">
    <property type="entry name" value="PROKAR_LIPOPROTEIN"/>
    <property type="match status" value="1"/>
</dbReference>
<dbReference type="EMBL" id="BJNE01000004">
    <property type="protein sequence ID" value="GEC12175.1"/>
    <property type="molecule type" value="Genomic_DNA"/>
</dbReference>
<name>A0ABQ0RK50_GLUNI</name>
<reference evidence="4 5" key="1">
    <citation type="submission" date="2019-06" db="EMBL/GenBank/DDBJ databases">
        <title>Whole genome shotgun sequence of Glutamicibacter nicotianae NBRC 14234.</title>
        <authorList>
            <person name="Hosoyama A."/>
            <person name="Uohara A."/>
            <person name="Ohji S."/>
            <person name="Ichikawa N."/>
        </authorList>
    </citation>
    <scope>NUCLEOTIDE SEQUENCE [LARGE SCALE GENOMIC DNA]</scope>
    <source>
        <strain evidence="4 5">NBRC 14234</strain>
    </source>
</reference>
<feature type="chain" id="PRO_5047163132" description="GerMN domain-containing protein" evidence="2">
    <location>
        <begin position="28"/>
        <end position="206"/>
    </location>
</feature>
<dbReference type="RefSeq" id="WP_255314445.1">
    <property type="nucleotide sequence ID" value="NZ_BAAAWM010000001.1"/>
</dbReference>
<keyword evidence="2" id="KW-0732">Signal</keyword>
<proteinExistence type="predicted"/>
<evidence type="ECO:0000256" key="1">
    <source>
        <dbReference type="SAM" id="MobiDB-lite"/>
    </source>
</evidence>
<dbReference type="Pfam" id="PF10646">
    <property type="entry name" value="Germane"/>
    <property type="match status" value="1"/>
</dbReference>
<evidence type="ECO:0000313" key="5">
    <source>
        <dbReference type="Proteomes" id="UP000316242"/>
    </source>
</evidence>
<organism evidence="4 5">
    <name type="scientific">Glutamicibacter nicotianae</name>
    <name type="common">Arthrobacter nicotianae</name>
    <dbReference type="NCBI Taxonomy" id="37929"/>
    <lineage>
        <taxon>Bacteria</taxon>
        <taxon>Bacillati</taxon>
        <taxon>Actinomycetota</taxon>
        <taxon>Actinomycetes</taxon>
        <taxon>Micrococcales</taxon>
        <taxon>Micrococcaceae</taxon>
        <taxon>Glutamicibacter</taxon>
    </lineage>
</organism>